<comment type="catalytic activity">
    <reaction evidence="1">
        <text>a beta-lactam + H2O = a substituted beta-amino acid</text>
        <dbReference type="Rhea" id="RHEA:20401"/>
        <dbReference type="ChEBI" id="CHEBI:15377"/>
        <dbReference type="ChEBI" id="CHEBI:35627"/>
        <dbReference type="ChEBI" id="CHEBI:140347"/>
        <dbReference type="EC" id="3.5.2.6"/>
    </reaction>
</comment>
<evidence type="ECO:0000313" key="19">
    <source>
        <dbReference type="Ensembl" id="ENSGACP00000043825.1"/>
    </source>
</evidence>
<evidence type="ECO:0000256" key="9">
    <source>
        <dbReference type="ARBA" id="ARBA00022801"/>
    </source>
</evidence>
<proteinExistence type="inferred from homology"/>
<comment type="subcellular location">
    <subcellularLocation>
        <location evidence="3">Chromosome</location>
        <location evidence="3">Telomere</location>
    </subcellularLocation>
    <subcellularLocation>
        <location evidence="2">Nucleus</location>
    </subcellularLocation>
</comment>
<keyword evidence="13" id="KW-0539">Nucleus</keyword>
<keyword evidence="8" id="KW-0227">DNA damage</keyword>
<feature type="compositionally biased region" description="Acidic residues" evidence="17">
    <location>
        <begin position="315"/>
        <end position="325"/>
    </location>
</feature>
<dbReference type="SUPFAM" id="SSF56281">
    <property type="entry name" value="Metallo-hydrolase/oxidoreductase"/>
    <property type="match status" value="1"/>
</dbReference>
<dbReference type="Gene3D" id="3.60.15.10">
    <property type="entry name" value="Ribonuclease Z/Hydroxyacylglutathione hydrolase-like"/>
    <property type="match status" value="1"/>
</dbReference>
<dbReference type="GO" id="GO:0036297">
    <property type="term" value="P:interstrand cross-link repair"/>
    <property type="evidence" value="ECO:0007669"/>
    <property type="project" value="TreeGrafter"/>
</dbReference>
<dbReference type="GO" id="GO:0008800">
    <property type="term" value="F:beta-lactamase activity"/>
    <property type="evidence" value="ECO:0007669"/>
    <property type="project" value="UniProtKB-EC"/>
</dbReference>
<evidence type="ECO:0000256" key="15">
    <source>
        <dbReference type="ARBA" id="ARBA00041693"/>
    </source>
</evidence>
<dbReference type="Ensembl" id="ENSGACT00000043179.1">
    <property type="protein sequence ID" value="ENSGACP00000043825.1"/>
    <property type="gene ID" value="ENSGACG00000008079.2"/>
</dbReference>
<dbReference type="GO" id="GO:0000723">
    <property type="term" value="P:telomere maintenance"/>
    <property type="evidence" value="ECO:0007669"/>
    <property type="project" value="TreeGrafter"/>
</dbReference>
<evidence type="ECO:0000256" key="8">
    <source>
        <dbReference type="ARBA" id="ARBA00022763"/>
    </source>
</evidence>
<evidence type="ECO:0000256" key="16">
    <source>
        <dbReference type="ARBA" id="ARBA00042738"/>
    </source>
</evidence>
<feature type="region of interest" description="Disordered" evidence="17">
    <location>
        <begin position="294"/>
        <end position="325"/>
    </location>
</feature>
<evidence type="ECO:0000256" key="14">
    <source>
        <dbReference type="ARBA" id="ARBA00039555"/>
    </source>
</evidence>
<dbReference type="PANTHER" id="PTHR23240:SF26">
    <property type="entry name" value="5' EXONUCLEASE APOLLO"/>
    <property type="match status" value="1"/>
</dbReference>
<dbReference type="GO" id="GO:0005634">
    <property type="term" value="C:nucleus"/>
    <property type="evidence" value="ECO:0007669"/>
    <property type="project" value="UniProtKB-SubCell"/>
</dbReference>
<dbReference type="Pfam" id="PF07522">
    <property type="entry name" value="DRMBL"/>
    <property type="match status" value="1"/>
</dbReference>
<dbReference type="PANTHER" id="PTHR23240">
    <property type="entry name" value="DNA CROSS-LINK REPAIR PROTEIN PSO2/SNM1-RELATED"/>
    <property type="match status" value="1"/>
</dbReference>
<evidence type="ECO:0000256" key="2">
    <source>
        <dbReference type="ARBA" id="ARBA00004123"/>
    </source>
</evidence>
<evidence type="ECO:0000256" key="10">
    <source>
        <dbReference type="ARBA" id="ARBA00022839"/>
    </source>
</evidence>
<keyword evidence="20" id="KW-1185">Reference proteome</keyword>
<keyword evidence="10" id="KW-0269">Exonuclease</keyword>
<organism evidence="19 20">
    <name type="scientific">Gasterosteus aculeatus aculeatus</name>
    <name type="common">three-spined stickleback</name>
    <dbReference type="NCBI Taxonomy" id="481459"/>
    <lineage>
        <taxon>Eukaryota</taxon>
        <taxon>Metazoa</taxon>
        <taxon>Chordata</taxon>
        <taxon>Craniata</taxon>
        <taxon>Vertebrata</taxon>
        <taxon>Euteleostomi</taxon>
        <taxon>Actinopterygii</taxon>
        <taxon>Neopterygii</taxon>
        <taxon>Teleostei</taxon>
        <taxon>Neoteleostei</taxon>
        <taxon>Acanthomorphata</taxon>
        <taxon>Eupercaria</taxon>
        <taxon>Perciformes</taxon>
        <taxon>Cottioidei</taxon>
        <taxon>Gasterosteales</taxon>
        <taxon>Gasterosteidae</taxon>
        <taxon>Gasterosteus</taxon>
    </lineage>
</organism>
<dbReference type="EC" id="3.5.2.6" evidence="5"/>
<dbReference type="AlphaFoldDB" id="A0AAQ4PYB0"/>
<keyword evidence="11" id="KW-0779">Telomere</keyword>
<evidence type="ECO:0000256" key="5">
    <source>
        <dbReference type="ARBA" id="ARBA00012865"/>
    </source>
</evidence>
<feature type="domain" description="DNA repair metallo-beta-lactamase" evidence="18">
    <location>
        <begin position="198"/>
        <end position="228"/>
    </location>
</feature>
<accession>A0AAQ4PYB0</accession>
<keyword evidence="7" id="KW-0540">Nuclease</keyword>
<evidence type="ECO:0000259" key="18">
    <source>
        <dbReference type="Pfam" id="PF07522"/>
    </source>
</evidence>
<dbReference type="Proteomes" id="UP000007635">
    <property type="component" value="Chromosome XII"/>
</dbReference>
<evidence type="ECO:0000256" key="12">
    <source>
        <dbReference type="ARBA" id="ARBA00023204"/>
    </source>
</evidence>
<keyword evidence="12" id="KW-0234">DNA repair</keyword>
<evidence type="ECO:0000256" key="13">
    <source>
        <dbReference type="ARBA" id="ARBA00023242"/>
    </source>
</evidence>
<comment type="similarity">
    <text evidence="4">Belongs to the DNA repair metallo-beta-lactamase (DRMBL) family.</text>
</comment>
<evidence type="ECO:0000256" key="17">
    <source>
        <dbReference type="SAM" id="MobiDB-lite"/>
    </source>
</evidence>
<evidence type="ECO:0000256" key="6">
    <source>
        <dbReference type="ARBA" id="ARBA00022454"/>
    </source>
</evidence>
<dbReference type="GO" id="GO:0003684">
    <property type="term" value="F:damaged DNA binding"/>
    <property type="evidence" value="ECO:0007669"/>
    <property type="project" value="TreeGrafter"/>
</dbReference>
<evidence type="ECO:0000313" key="20">
    <source>
        <dbReference type="Proteomes" id="UP000007635"/>
    </source>
</evidence>
<evidence type="ECO:0000256" key="11">
    <source>
        <dbReference type="ARBA" id="ARBA00022895"/>
    </source>
</evidence>
<evidence type="ECO:0000256" key="4">
    <source>
        <dbReference type="ARBA" id="ARBA00010304"/>
    </source>
</evidence>
<keyword evidence="9" id="KW-0378">Hydrolase</keyword>
<sequence>MSVNGRVIPNTPLAVDFWHVRKCPGTRLFFLSHMHSDHTVGLTSTWSNRPIYCSPTTAALLRLKLQVKEMWIHPLELDGPCLLPLDDIGKERLTVTLIDANHCPGAVMFLFEGYFGSILYTGLYTLGKETLLVELAMEFKSWIEVSVERMETLKVLELPDVFTTEPGAGRFRVVEQSQICSATLQQWNRGQCFFHPNVHVVPYSDHSSFQELEDFVSALKPTSLVPIVGNYVPVGFSALLPGRKRQDILVPESVRHYMLRQTEGQLGSSSSSWDNHRGKRSQGFVPTGVIFETPEKESGKSCGEAECTEQGASEGEVDTESSEEDSDCIFVDVSKDLTPNKNRRGTRDMWRLNIIQRVSEDAVMAETVPFSQLSQSNFAPMKILRNTKPCLMSVRRTRGSIETNAEMLNNTTSKENDSGQCSRYGDVHNQHVLSVSGGMSGHSAQGYDQISDAMSNEQINNTGTTLQHSLDKYSCFSSDSQTDVNQEYMEELESSILKALCFTEEDVKMCGLLQQSYVQQFSLSPL</sequence>
<dbReference type="GeneTree" id="ENSGT00940000158175"/>
<name>A0AAQ4PYB0_GASAC</name>
<dbReference type="GO" id="GO:0006303">
    <property type="term" value="P:double-strand break repair via nonhomologous end joining"/>
    <property type="evidence" value="ECO:0007669"/>
    <property type="project" value="TreeGrafter"/>
</dbReference>
<reference evidence="19" key="3">
    <citation type="submission" date="2025-09" db="UniProtKB">
        <authorList>
            <consortium name="Ensembl"/>
        </authorList>
    </citation>
    <scope>IDENTIFICATION</scope>
</reference>
<evidence type="ECO:0000256" key="7">
    <source>
        <dbReference type="ARBA" id="ARBA00022722"/>
    </source>
</evidence>
<dbReference type="InterPro" id="IPR011084">
    <property type="entry name" value="DRMBL"/>
</dbReference>
<evidence type="ECO:0000256" key="3">
    <source>
        <dbReference type="ARBA" id="ARBA00004574"/>
    </source>
</evidence>
<keyword evidence="6" id="KW-0158">Chromosome</keyword>
<evidence type="ECO:0000256" key="1">
    <source>
        <dbReference type="ARBA" id="ARBA00001526"/>
    </source>
</evidence>
<reference evidence="19 20" key="1">
    <citation type="journal article" date="2021" name="G3 (Bethesda)">
        <title>Improved contiguity of the threespine stickleback genome using long-read sequencing.</title>
        <authorList>
            <person name="Nath S."/>
            <person name="Shaw D.E."/>
            <person name="White M.A."/>
        </authorList>
    </citation>
    <scope>NUCLEOTIDE SEQUENCE [LARGE SCALE GENOMIC DNA]</scope>
    <source>
        <strain evidence="19 20">Lake Benthic</strain>
    </source>
</reference>
<protein>
    <recommendedName>
        <fullName evidence="14">5' exonuclease Apollo</fullName>
        <ecNumber evidence="5">3.5.2.6</ecNumber>
    </recommendedName>
    <alternativeName>
        <fullName evidence="15">DNA cross-link repair 1B protein</fullName>
    </alternativeName>
    <alternativeName>
        <fullName evidence="16">SNM1 homolog B</fullName>
    </alternativeName>
</protein>
<dbReference type="GO" id="GO:0035312">
    <property type="term" value="F:5'-3' DNA exonuclease activity"/>
    <property type="evidence" value="ECO:0007669"/>
    <property type="project" value="TreeGrafter"/>
</dbReference>
<dbReference type="GO" id="GO:0000781">
    <property type="term" value="C:chromosome, telomeric region"/>
    <property type="evidence" value="ECO:0007669"/>
    <property type="project" value="UniProtKB-SubCell"/>
</dbReference>
<reference evidence="19" key="2">
    <citation type="submission" date="2025-08" db="UniProtKB">
        <authorList>
            <consortium name="Ensembl"/>
        </authorList>
    </citation>
    <scope>IDENTIFICATION</scope>
</reference>
<dbReference type="InterPro" id="IPR036866">
    <property type="entry name" value="RibonucZ/Hydroxyglut_hydro"/>
</dbReference>